<evidence type="ECO:0000313" key="1">
    <source>
        <dbReference type="EMBL" id="MDJ1184968.1"/>
    </source>
</evidence>
<protein>
    <recommendedName>
        <fullName evidence="3">DUF5615 domain-containing protein</fullName>
    </recommendedName>
</protein>
<dbReference type="Proteomes" id="UP001232992">
    <property type="component" value="Unassembled WGS sequence"/>
</dbReference>
<sequence length="51" mass="5954">MNIQYLLDENLDPLYREQYKANIGQILDDLILIALAGDPNDYQNRIIHIPL</sequence>
<organism evidence="1 2">
    <name type="scientific">Roseofilum casamattae BLCC-M143</name>
    <dbReference type="NCBI Taxonomy" id="3022442"/>
    <lineage>
        <taxon>Bacteria</taxon>
        <taxon>Bacillati</taxon>
        <taxon>Cyanobacteriota</taxon>
        <taxon>Cyanophyceae</taxon>
        <taxon>Desertifilales</taxon>
        <taxon>Desertifilaceae</taxon>
        <taxon>Roseofilum</taxon>
        <taxon>Roseofilum casamattae</taxon>
    </lineage>
</organism>
<comment type="caution">
    <text evidence="1">The sequence shown here is derived from an EMBL/GenBank/DDBJ whole genome shotgun (WGS) entry which is preliminary data.</text>
</comment>
<evidence type="ECO:0008006" key="3">
    <source>
        <dbReference type="Google" id="ProtNLM"/>
    </source>
</evidence>
<dbReference type="RefSeq" id="WP_283759621.1">
    <property type="nucleotide sequence ID" value="NZ_JAQOSQ010000023.1"/>
</dbReference>
<keyword evidence="2" id="KW-1185">Reference proteome</keyword>
<evidence type="ECO:0000313" key="2">
    <source>
        <dbReference type="Proteomes" id="UP001232992"/>
    </source>
</evidence>
<accession>A0ABT7C0I7</accession>
<proteinExistence type="predicted"/>
<gene>
    <name evidence="1" type="ORF">PMH09_17405</name>
</gene>
<reference evidence="1 2" key="1">
    <citation type="submission" date="2023-01" db="EMBL/GenBank/DDBJ databases">
        <title>Novel diversity within Roseofilum (Cyanobacteria; Desertifilaceae) from marine benthic mats with descriptions of four novel species.</title>
        <authorList>
            <person name="Wang Y."/>
            <person name="Berthold D.E."/>
            <person name="Hu J."/>
            <person name="Lefler F.W."/>
            <person name="Laughinghouse H.D. IV."/>
        </authorList>
    </citation>
    <scope>NUCLEOTIDE SEQUENCE [LARGE SCALE GENOMIC DNA]</scope>
    <source>
        <strain evidence="1 2">BLCC-M143</strain>
    </source>
</reference>
<name>A0ABT7C0I7_9CYAN</name>
<dbReference type="EMBL" id="JAQOSQ010000023">
    <property type="protein sequence ID" value="MDJ1184968.1"/>
    <property type="molecule type" value="Genomic_DNA"/>
</dbReference>